<feature type="transmembrane region" description="Helical" evidence="11">
    <location>
        <begin position="708"/>
        <end position="727"/>
    </location>
</feature>
<dbReference type="EMBL" id="CP046172">
    <property type="protein sequence ID" value="QIS08107.1"/>
    <property type="molecule type" value="Genomic_DNA"/>
</dbReference>
<feature type="domain" description="Arabinosyltransferase C-terminal" evidence="13">
    <location>
        <begin position="767"/>
        <end position="1153"/>
    </location>
</feature>
<feature type="transmembrane region" description="Helical" evidence="11">
    <location>
        <begin position="264"/>
        <end position="285"/>
    </location>
</feature>
<evidence type="ECO:0000256" key="1">
    <source>
        <dbReference type="ARBA" id="ARBA00003001"/>
    </source>
</evidence>
<feature type="transmembrane region" description="Helical" evidence="11">
    <location>
        <begin position="464"/>
        <end position="487"/>
    </location>
</feature>
<feature type="transmembrane region" description="Helical" evidence="11">
    <location>
        <begin position="580"/>
        <end position="597"/>
    </location>
</feature>
<evidence type="ECO:0000259" key="13">
    <source>
        <dbReference type="Pfam" id="PF14896"/>
    </source>
</evidence>
<name>A0A6G9Y4T9_9NOCA</name>
<comment type="subcellular location">
    <subcellularLocation>
        <location evidence="2">Cell membrane</location>
        <topology evidence="2">Multi-pass membrane protein</topology>
    </subcellularLocation>
</comment>
<dbReference type="GO" id="GO:0071555">
    <property type="term" value="P:cell wall organization"/>
    <property type="evidence" value="ECO:0007669"/>
    <property type="project" value="UniProtKB-KW"/>
</dbReference>
<dbReference type="GO" id="GO:0052636">
    <property type="term" value="F:arabinosyltransferase activity"/>
    <property type="evidence" value="ECO:0007669"/>
    <property type="project" value="InterPro"/>
</dbReference>
<dbReference type="InterPro" id="IPR040920">
    <property type="entry name" value="Arabino_trans_N"/>
</dbReference>
<keyword evidence="8 11" id="KW-1133">Transmembrane helix</keyword>
<dbReference type="Pfam" id="PF04602">
    <property type="entry name" value="Arabinose_trans"/>
    <property type="match status" value="1"/>
</dbReference>
<feature type="transmembrane region" description="Helical" evidence="11">
    <location>
        <begin position="508"/>
        <end position="533"/>
    </location>
</feature>
<feature type="transmembrane region" description="Helical" evidence="11">
    <location>
        <begin position="382"/>
        <end position="400"/>
    </location>
</feature>
<comment type="function">
    <text evidence="1">Arabinosyl transferase responsible for the polymerization of arabinose into the arabinan of arabinogalactan.</text>
</comment>
<reference evidence="15 16" key="1">
    <citation type="journal article" date="2019" name="ACS Chem. Biol.">
        <title>Identification and Mobilization of a Cryptic Antibiotic Biosynthesis Gene Locus from a Human-Pathogenic Nocardia Isolate.</title>
        <authorList>
            <person name="Herisse M."/>
            <person name="Ishida K."/>
            <person name="Porter J.L."/>
            <person name="Howden B."/>
            <person name="Hertweck C."/>
            <person name="Stinear T.P."/>
            <person name="Pidot S.J."/>
        </authorList>
    </citation>
    <scope>NUCLEOTIDE SEQUENCE [LARGE SCALE GENOMIC DNA]</scope>
    <source>
        <strain evidence="15 16">AUSMDU00012717</strain>
    </source>
</reference>
<evidence type="ECO:0000256" key="9">
    <source>
        <dbReference type="ARBA" id="ARBA00023136"/>
    </source>
</evidence>
<evidence type="ECO:0000256" key="6">
    <source>
        <dbReference type="ARBA" id="ARBA00022679"/>
    </source>
</evidence>
<evidence type="ECO:0000256" key="5">
    <source>
        <dbReference type="ARBA" id="ARBA00022676"/>
    </source>
</evidence>
<feature type="domain" description="Arabinosyltransferas concanavalin like" evidence="14">
    <location>
        <begin position="101"/>
        <end position="257"/>
    </location>
</feature>
<evidence type="ECO:0000259" key="14">
    <source>
        <dbReference type="Pfam" id="PF17689"/>
    </source>
</evidence>
<evidence type="ECO:0000256" key="4">
    <source>
        <dbReference type="ARBA" id="ARBA00022475"/>
    </source>
</evidence>
<evidence type="ECO:0000256" key="2">
    <source>
        <dbReference type="ARBA" id="ARBA00004651"/>
    </source>
</evidence>
<proteinExistence type="inferred from homology"/>
<feature type="transmembrane region" description="Helical" evidence="11">
    <location>
        <begin position="412"/>
        <end position="428"/>
    </location>
</feature>
<evidence type="ECO:0000256" key="8">
    <source>
        <dbReference type="ARBA" id="ARBA00022989"/>
    </source>
</evidence>
<feature type="transmembrane region" description="Helical" evidence="11">
    <location>
        <begin position="638"/>
        <end position="658"/>
    </location>
</feature>
<dbReference type="Pfam" id="PF14896">
    <property type="entry name" value="Arabino_trans_C"/>
    <property type="match status" value="1"/>
</dbReference>
<evidence type="ECO:0000313" key="15">
    <source>
        <dbReference type="EMBL" id="QIS08107.1"/>
    </source>
</evidence>
<feature type="domain" description="Arabinofuranosyltransferase central" evidence="12">
    <location>
        <begin position="261"/>
        <end position="728"/>
    </location>
</feature>
<dbReference type="Proteomes" id="UP000503540">
    <property type="component" value="Chromosome"/>
</dbReference>
<keyword evidence="7 11" id="KW-0812">Transmembrane</keyword>
<feature type="transmembrane region" description="Helical" evidence="11">
    <location>
        <begin position="609"/>
        <end position="626"/>
    </location>
</feature>
<evidence type="ECO:0000259" key="12">
    <source>
        <dbReference type="Pfam" id="PF04602"/>
    </source>
</evidence>
<feature type="transmembrane region" description="Helical" evidence="11">
    <location>
        <begin position="748"/>
        <end position="770"/>
    </location>
</feature>
<keyword evidence="9 11" id="KW-0472">Membrane</keyword>
<keyword evidence="4" id="KW-1003">Cell membrane</keyword>
<dbReference type="KEGG" id="nah:F5544_00875"/>
<dbReference type="Pfam" id="PF17689">
    <property type="entry name" value="Arabino_trans_N"/>
    <property type="match status" value="1"/>
</dbReference>
<keyword evidence="16" id="KW-1185">Reference proteome</keyword>
<feature type="transmembrane region" description="Helical" evidence="11">
    <location>
        <begin position="79"/>
        <end position="98"/>
    </location>
</feature>
<dbReference type="GO" id="GO:0005886">
    <property type="term" value="C:plasma membrane"/>
    <property type="evidence" value="ECO:0007669"/>
    <property type="project" value="UniProtKB-SubCell"/>
</dbReference>
<sequence length="1155" mass="124615">MVISLPFHAGLLSTQRSHVWRPSVGRLRAGSCANPSRRSHGDQIHQLALPIVPDAATAVLTKPEPAAAVAPRDFHIARLIALIAGVLGALFALATPFLPVTQTTAVLNWPQDGKLGNLQAPLMSQVPIDLRATIPCSAVAQLPPQGGMLLATAPPQGERAPLEAMFVRVTDTAVDVLDRNAVVATAPRDRMGECSSIVISSDIKRTTAAFEGLSNEKGDPIEGQLVPDLRPQVVGVFSDLQGAVPQGLSLEMTVDTRFSSSPTLIKLVAMIAAVLGTVIALGALARLDSSDGRGHRRILPANWLKPTWADGGVIGVLLLWHFVGANTSDDGYILSMVRVAPHAGYMANYFRWFGVPEAPFGWYYYVIQAFAQISTASPWVRLPALFCAILCWMVISREVVPRLGRGVRHSKVALWTGGLVFLAFWLPYDNGLRSEPIVALGALLTWVSIERAIATGRLLPASVAVLFAAFTLAAAPTGLMCVAALLAGIRPMVRIVVRKRREFLAQGYGKWSATLPLLAPILSAGVLVLIAVYTDQTFAGIQEANRVRQATGPNLAWYEDYLRYYYLFVQTADGSLSRRFAFLIMLLCLFTTMLVLLRRRRVPGIASAPTWRLMGVVFGTIFFMMFNPTKWTHHFGAYAGIAGSLAAVTAVAVSASALRARKNRAIFLAGLLFVLAVAFSGQNAYWYVSSFGVPWYDKRISLHGYQSNTLMLILFGLALVLVGWFALREEYLPPEASPKSKRGKRIRKFAAVPLTVVAAFIVAVEVFSLVKGAVHQYPAYSLARSNFDALKGNSCGIANDVLVEPNVNGGNLTPIDDPAHPNKNGDPLAGPDPVGFDPNGVAKDLSADNVEVKPGTGNTSTQSVGAAFEKGQNAGTGGGEGARGVNGSTVALPFGLDPATTPVMGSYQKGVQQPAHLTSSWYQLAPRSADKPLVVISAAGRILSIDDTGDVLYGQSLLVEYGKKQPDGSVEKLGTYLPRDIGPAPSWRNLRVPLDKIDPSADAVRIVANDPILIGDQWLAFTAPRMPKLVSLNSFLGSEQPILEDWAVGLQFPCQRPLSHKNGVAEVPNYRILPDHPLAITSTNTWQAEEFGGLNGWAQMLAQSVTVPTYLKNDWARDWGSLERYDQYAAAKPADLETGTAERWGWWTPGRLRVG</sequence>
<gene>
    <name evidence="15" type="ORF">F5544_00875</name>
</gene>
<dbReference type="AlphaFoldDB" id="A0A6G9Y4T9"/>
<comment type="similarity">
    <text evidence="3">Belongs to the emb family.</text>
</comment>
<evidence type="ECO:0000256" key="10">
    <source>
        <dbReference type="ARBA" id="ARBA00023316"/>
    </source>
</evidence>
<evidence type="ECO:0000256" key="11">
    <source>
        <dbReference type="SAM" id="Phobius"/>
    </source>
</evidence>
<dbReference type="Gene3D" id="2.60.120.940">
    <property type="entry name" value="EmbC, C-terminal domain, subdomain 2"/>
    <property type="match status" value="1"/>
</dbReference>
<keyword evidence="5" id="KW-0328">Glycosyltransferase</keyword>
<keyword evidence="6 15" id="KW-0808">Transferase</keyword>
<organism evidence="15 16">
    <name type="scientific">Nocardia arthritidis</name>
    <dbReference type="NCBI Taxonomy" id="228602"/>
    <lineage>
        <taxon>Bacteria</taxon>
        <taxon>Bacillati</taxon>
        <taxon>Actinomycetota</taxon>
        <taxon>Actinomycetes</taxon>
        <taxon>Mycobacteriales</taxon>
        <taxon>Nocardiaceae</taxon>
        <taxon>Nocardia</taxon>
    </lineage>
</organism>
<feature type="transmembrane region" description="Helical" evidence="11">
    <location>
        <begin position="306"/>
        <end position="323"/>
    </location>
</feature>
<dbReference type="InterPro" id="IPR007680">
    <property type="entry name" value="Arabino_trans_central"/>
</dbReference>
<evidence type="ECO:0000313" key="16">
    <source>
        <dbReference type="Proteomes" id="UP000503540"/>
    </source>
</evidence>
<feature type="transmembrane region" description="Helical" evidence="11">
    <location>
        <begin position="665"/>
        <end position="688"/>
    </location>
</feature>
<dbReference type="Gene3D" id="2.60.120.610">
    <property type="entry name" value="arabinofuranosyltransferase like domain"/>
    <property type="match status" value="1"/>
</dbReference>
<dbReference type="InterPro" id="IPR042486">
    <property type="entry name" value="Arabino_trans_C_2"/>
</dbReference>
<dbReference type="InterPro" id="IPR032731">
    <property type="entry name" value="Arabino_trans_C"/>
</dbReference>
<evidence type="ECO:0000256" key="7">
    <source>
        <dbReference type="ARBA" id="ARBA00022692"/>
    </source>
</evidence>
<accession>A0A6G9Y4T9</accession>
<evidence type="ECO:0000256" key="3">
    <source>
        <dbReference type="ARBA" id="ARBA00008195"/>
    </source>
</evidence>
<keyword evidence="10" id="KW-0961">Cell wall biogenesis/degradation</keyword>
<protein>
    <submittedName>
        <fullName evidence="15">Arabinosyltransferase</fullName>
    </submittedName>
</protein>
<dbReference type="InterPro" id="IPR027451">
    <property type="entry name" value="EmbABC_dom1"/>
</dbReference>
<dbReference type="GO" id="GO:0071766">
    <property type="term" value="P:Actinobacterium-type cell wall biogenesis"/>
    <property type="evidence" value="ECO:0007669"/>
    <property type="project" value="InterPro"/>
</dbReference>